<feature type="non-terminal residue" evidence="1">
    <location>
        <position position="45"/>
    </location>
</feature>
<organism evidence="1 2">
    <name type="scientific">Thalassiosira oceanica</name>
    <name type="common">Marine diatom</name>
    <dbReference type="NCBI Taxonomy" id="159749"/>
    <lineage>
        <taxon>Eukaryota</taxon>
        <taxon>Sar</taxon>
        <taxon>Stramenopiles</taxon>
        <taxon>Ochrophyta</taxon>
        <taxon>Bacillariophyta</taxon>
        <taxon>Coscinodiscophyceae</taxon>
        <taxon>Thalassiosirophycidae</taxon>
        <taxon>Thalassiosirales</taxon>
        <taxon>Thalassiosiraceae</taxon>
        <taxon>Thalassiosira</taxon>
    </lineage>
</organism>
<dbReference type="AlphaFoldDB" id="K0RKK8"/>
<dbReference type="OrthoDB" id="14784at2759"/>
<keyword evidence="2" id="KW-1185">Reference proteome</keyword>
<reference evidence="1 2" key="1">
    <citation type="journal article" date="2012" name="Genome Biol.">
        <title>Genome and low-iron response of an oceanic diatom adapted to chronic iron limitation.</title>
        <authorList>
            <person name="Lommer M."/>
            <person name="Specht M."/>
            <person name="Roy A.S."/>
            <person name="Kraemer L."/>
            <person name="Andreson R."/>
            <person name="Gutowska M.A."/>
            <person name="Wolf J."/>
            <person name="Bergner S.V."/>
            <person name="Schilhabel M.B."/>
            <person name="Klostermeier U.C."/>
            <person name="Beiko R.G."/>
            <person name="Rosenstiel P."/>
            <person name="Hippler M."/>
            <person name="Laroche J."/>
        </authorList>
    </citation>
    <scope>NUCLEOTIDE SEQUENCE [LARGE SCALE GENOMIC DNA]</scope>
    <source>
        <strain evidence="1 2">CCMP1005</strain>
    </source>
</reference>
<name>K0RKK8_THAOC</name>
<proteinExistence type="predicted"/>
<gene>
    <name evidence="1" type="ORF">THAOC_27845</name>
</gene>
<evidence type="ECO:0000313" key="1">
    <source>
        <dbReference type="EMBL" id="EJK52844.1"/>
    </source>
</evidence>
<dbReference type="Proteomes" id="UP000266841">
    <property type="component" value="Unassembled WGS sequence"/>
</dbReference>
<evidence type="ECO:0000313" key="2">
    <source>
        <dbReference type="Proteomes" id="UP000266841"/>
    </source>
</evidence>
<dbReference type="EMBL" id="AGNL01039159">
    <property type="protein sequence ID" value="EJK52844.1"/>
    <property type="molecule type" value="Genomic_DNA"/>
</dbReference>
<protein>
    <submittedName>
        <fullName evidence="1">Uncharacterized protein</fullName>
    </submittedName>
</protein>
<comment type="caution">
    <text evidence="1">The sequence shown here is derived from an EMBL/GenBank/DDBJ whole genome shotgun (WGS) entry which is preliminary data.</text>
</comment>
<sequence length="45" mass="4283">MVDLATDLGGVKLTSCVYNASGPRTGASAAMAKIASSAAGGVLAK</sequence>
<accession>K0RKK8</accession>